<dbReference type="AlphaFoldDB" id="Q8LJZ3"/>
<name>Q8LJZ3_SORBI</name>
<proteinExistence type="predicted"/>
<evidence type="ECO:0000313" key="1">
    <source>
        <dbReference type="EMBL" id="AAM94301.1"/>
    </source>
</evidence>
<sequence>MAVYRVWERFIDCEHLSGCKAPLNIIHPQTEWLREKVLQQDRIKAIQETIAGFLRDQVINPNGEFHFNGNETLIPNNDDHLYRL</sequence>
<accession>Q8LJZ3</accession>
<protein>
    <submittedName>
        <fullName evidence="1">TNP2-like protein</fullName>
    </submittedName>
</protein>
<dbReference type="EMBL" id="AF527808">
    <property type="protein sequence ID" value="AAM94301.1"/>
    <property type="molecule type" value="Genomic_DNA"/>
</dbReference>
<organism evidence="1">
    <name type="scientific">Sorghum bicolor</name>
    <name type="common">Sorghum</name>
    <name type="synonym">Sorghum vulgare</name>
    <dbReference type="NCBI Taxonomy" id="4558"/>
    <lineage>
        <taxon>Eukaryota</taxon>
        <taxon>Viridiplantae</taxon>
        <taxon>Streptophyta</taxon>
        <taxon>Embryophyta</taxon>
        <taxon>Tracheophyta</taxon>
        <taxon>Spermatophyta</taxon>
        <taxon>Magnoliopsida</taxon>
        <taxon>Liliopsida</taxon>
        <taxon>Poales</taxon>
        <taxon>Poaceae</taxon>
        <taxon>PACMAD clade</taxon>
        <taxon>Panicoideae</taxon>
        <taxon>Andropogonodae</taxon>
        <taxon>Andropogoneae</taxon>
        <taxon>Sorghinae</taxon>
        <taxon>Sorghum</taxon>
    </lineage>
</organism>
<reference evidence="1" key="1">
    <citation type="journal article" date="2002" name="Genome Res.">
        <title>Mosaic organization of orthologous sequences in grass genomes.</title>
        <authorList>
            <person name="Song R."/>
            <person name="Llaca V."/>
            <person name="Messing J."/>
        </authorList>
    </citation>
    <scope>NUCLEOTIDE SEQUENCE</scope>
</reference>